<accession>C7Z318</accession>
<dbReference type="InParanoid" id="C7Z318"/>
<dbReference type="RefSeq" id="XP_003047294.1">
    <property type="nucleotide sequence ID" value="XM_003047248.1"/>
</dbReference>
<reference evidence="2 3" key="1">
    <citation type="journal article" date="2009" name="PLoS Genet.">
        <title>The genome of Nectria haematococca: contribution of supernumerary chromosomes to gene expansion.</title>
        <authorList>
            <person name="Coleman J.J."/>
            <person name="Rounsley S.D."/>
            <person name="Rodriguez-Carres M."/>
            <person name="Kuo A."/>
            <person name="Wasmann C.C."/>
            <person name="Grimwood J."/>
            <person name="Schmutz J."/>
            <person name="Taga M."/>
            <person name="White G.J."/>
            <person name="Zhou S."/>
            <person name="Schwartz D.C."/>
            <person name="Freitag M."/>
            <person name="Ma L.J."/>
            <person name="Danchin E.G."/>
            <person name="Henrissat B."/>
            <person name="Coutinho P.M."/>
            <person name="Nelson D.R."/>
            <person name="Straney D."/>
            <person name="Napoli C.A."/>
            <person name="Barker B.M."/>
            <person name="Gribskov M."/>
            <person name="Rep M."/>
            <person name="Kroken S."/>
            <person name="Molnar I."/>
            <person name="Rensing C."/>
            <person name="Kennell J.C."/>
            <person name="Zamora J."/>
            <person name="Farman M.L."/>
            <person name="Selker E.U."/>
            <person name="Salamov A."/>
            <person name="Shapiro H."/>
            <person name="Pangilinan J."/>
            <person name="Lindquist E."/>
            <person name="Lamers C."/>
            <person name="Grigoriev I.V."/>
            <person name="Geiser D.M."/>
            <person name="Covert S.F."/>
            <person name="Temporini E."/>
            <person name="Vanetten H.D."/>
        </authorList>
    </citation>
    <scope>NUCLEOTIDE SEQUENCE [LARGE SCALE GENOMIC DNA]</scope>
    <source>
        <strain evidence="3">ATCC MYA-4622 / CBS 123669 / FGSC 9596 / NRRL 45880 / 77-13-4</strain>
    </source>
</reference>
<dbReference type="GO" id="GO:0004622">
    <property type="term" value="F:phosphatidylcholine lysophospholipase activity"/>
    <property type="evidence" value="ECO:0007669"/>
    <property type="project" value="TreeGrafter"/>
</dbReference>
<dbReference type="eggNOG" id="ENOG502SIJX">
    <property type="taxonomic scope" value="Eukaryota"/>
</dbReference>
<gene>
    <name evidence="2" type="ORF">NECHADRAFT_28639</name>
</gene>
<dbReference type="InterPro" id="IPR051532">
    <property type="entry name" value="Ester_Hydrolysis_Enzymes"/>
</dbReference>
<evidence type="ECO:0000313" key="3">
    <source>
        <dbReference type="Proteomes" id="UP000005206"/>
    </source>
</evidence>
<feature type="non-terminal residue" evidence="2">
    <location>
        <position position="206"/>
    </location>
</feature>
<keyword evidence="3" id="KW-1185">Reference proteome</keyword>
<feature type="non-terminal residue" evidence="2">
    <location>
        <position position="1"/>
    </location>
</feature>
<dbReference type="CDD" id="cd01833">
    <property type="entry name" value="XynB_like"/>
    <property type="match status" value="1"/>
</dbReference>
<dbReference type="STRING" id="660122.C7Z318"/>
<feature type="domain" description="SGNH hydrolase-type esterase" evidence="1">
    <location>
        <begin position="7"/>
        <end position="184"/>
    </location>
</feature>
<dbReference type="SUPFAM" id="SSF52266">
    <property type="entry name" value="SGNH hydrolase"/>
    <property type="match status" value="1"/>
</dbReference>
<name>C7Z318_FUSV7</name>
<dbReference type="VEuPathDB" id="FungiDB:NECHADRAFT_28639"/>
<protein>
    <recommendedName>
        <fullName evidence="1">SGNH hydrolase-type esterase domain-containing protein</fullName>
    </recommendedName>
</protein>
<dbReference type="AlphaFoldDB" id="C7Z318"/>
<dbReference type="InterPro" id="IPR013830">
    <property type="entry name" value="SGNH_hydro"/>
</dbReference>
<proteinExistence type="predicted"/>
<organism evidence="2 3">
    <name type="scientific">Fusarium vanettenii (strain ATCC MYA-4622 / CBS 123669 / FGSC 9596 / NRRL 45880 / 77-13-4)</name>
    <name type="common">Fusarium solani subsp. pisi</name>
    <dbReference type="NCBI Taxonomy" id="660122"/>
    <lineage>
        <taxon>Eukaryota</taxon>
        <taxon>Fungi</taxon>
        <taxon>Dikarya</taxon>
        <taxon>Ascomycota</taxon>
        <taxon>Pezizomycotina</taxon>
        <taxon>Sordariomycetes</taxon>
        <taxon>Hypocreomycetidae</taxon>
        <taxon>Hypocreales</taxon>
        <taxon>Nectriaceae</taxon>
        <taxon>Fusarium</taxon>
        <taxon>Fusarium solani species complex</taxon>
        <taxon>Fusarium vanettenii</taxon>
    </lineage>
</organism>
<dbReference type="KEGG" id="nhe:NECHADRAFT_28639"/>
<dbReference type="OrthoDB" id="1046782at2759"/>
<dbReference type="Proteomes" id="UP000005206">
    <property type="component" value="Chromosome 12"/>
</dbReference>
<dbReference type="HOGENOM" id="CLU_044083_3_1_1"/>
<dbReference type="Gene3D" id="3.40.50.1110">
    <property type="entry name" value="SGNH hydrolase"/>
    <property type="match status" value="1"/>
</dbReference>
<dbReference type="PANTHER" id="PTHR30383">
    <property type="entry name" value="THIOESTERASE 1/PROTEASE 1/LYSOPHOSPHOLIPASE L1"/>
    <property type="match status" value="1"/>
</dbReference>
<dbReference type="PANTHER" id="PTHR30383:SF5">
    <property type="entry name" value="SGNH HYDROLASE-TYPE ESTERASE DOMAIN-CONTAINING PROTEIN"/>
    <property type="match status" value="1"/>
</dbReference>
<evidence type="ECO:0000313" key="2">
    <source>
        <dbReference type="EMBL" id="EEU41581.1"/>
    </source>
</evidence>
<evidence type="ECO:0000259" key="1">
    <source>
        <dbReference type="Pfam" id="PF13472"/>
    </source>
</evidence>
<dbReference type="OMA" id="ITWGWIN"/>
<dbReference type="InterPro" id="IPR036514">
    <property type="entry name" value="SGNH_hydro_sf"/>
</dbReference>
<dbReference type="GeneID" id="9675901"/>
<dbReference type="Pfam" id="PF13472">
    <property type="entry name" value="Lipase_GDSL_2"/>
    <property type="match status" value="1"/>
</dbReference>
<sequence length="206" mass="22507">DLRVLPIGDSITWGAQSSDSNGYRKYLWDRLAKLENKLDFVGRRADNVGMSDPDHEGHRGKVIDEISDLASIGISAAPNIVLLHAGTNDMNKDLKTGEAPARLKKLIDKILKVSPKAVVLVCQIVPSTKAQTTQPRIETFNAAIPGLVSDLRSEGKKALVVAMNEAVQLSDIADDLHPNDRGYQKMSNEFYDAIQLASSMGWITDP</sequence>
<dbReference type="EMBL" id="GG698907">
    <property type="protein sequence ID" value="EEU41581.1"/>
    <property type="molecule type" value="Genomic_DNA"/>
</dbReference>